<dbReference type="AlphaFoldDB" id="A0A1V2L177"/>
<sequence>MSATKPVNGNSSLKEKVMKPPAADVSILDSVQAKADAHIDRGRPELNIAKDNTTFKGRLLFYIYHTILIAVYSLYSIFRLFQYAQNKIRVKFLNLAYNPAKTPQIIRDDMTKLSKLPKRISAILNFKSEEEEGGGYYGLLNDASELVTWTVAAGISSLSIYQYDGTLKGNVEDLRVAVYKKLTDYFGANYTPTFVIKVPHLNEVYYGLNNDNDEQYKLADISIEISLLSSVDGKPTIVELTKTMAELASKGEISHKDVTVSLIDKELTALIGQEPDLLILFTPTLDLQGYPPWHIRLSEFYWEPDNEDVTYAIFLRALQKYSTCKINIGK</sequence>
<dbReference type="STRING" id="36022.A0A1V2L177"/>
<dbReference type="VEuPathDB" id="FungiDB:BON22_4585"/>
<dbReference type="EMBL" id="MPUK01000010">
    <property type="protein sequence ID" value="ONH65623.1"/>
    <property type="molecule type" value="Genomic_DNA"/>
</dbReference>
<keyword evidence="8" id="KW-0256">Endoplasmic reticulum</keyword>
<evidence type="ECO:0000256" key="11">
    <source>
        <dbReference type="ARBA" id="ARBA00023136"/>
    </source>
</evidence>
<name>A0A1V2L177_CYBFA</name>
<reference evidence="15" key="1">
    <citation type="journal article" date="2017" name="Genome Announc.">
        <title>Genome sequences of Cyberlindnera fabianii 65, Pichia kudriavzevii 129, and Saccharomyces cerevisiae 131 isolated from fermented masau fruits in Zimbabwe.</title>
        <authorList>
            <person name="van Rijswijck I.M.H."/>
            <person name="Derks M.F.L."/>
            <person name="Abee T."/>
            <person name="de Ridder D."/>
            <person name="Smid E.J."/>
        </authorList>
    </citation>
    <scope>NUCLEOTIDE SEQUENCE [LARGE SCALE GENOMIC DNA]</scope>
    <source>
        <strain evidence="15">65</strain>
    </source>
</reference>
<proteinExistence type="inferred from homology"/>
<dbReference type="Gene3D" id="3.40.1180.10">
    <property type="entry name" value="Decaprenyl diphosphate synthase-like"/>
    <property type="match status" value="1"/>
</dbReference>
<dbReference type="GO" id="GO:0045547">
    <property type="term" value="F:ditrans,polycis-polyprenyl diphosphate synthase [(2E,6E)-farnesyl diphosphate specific] activity"/>
    <property type="evidence" value="ECO:0007669"/>
    <property type="project" value="UniProtKB-EC"/>
</dbReference>
<evidence type="ECO:0000313" key="14">
    <source>
        <dbReference type="EMBL" id="ONH65623.1"/>
    </source>
</evidence>
<dbReference type="InterPro" id="IPR036424">
    <property type="entry name" value="UPP_synth-like_sf"/>
</dbReference>
<evidence type="ECO:0000256" key="7">
    <source>
        <dbReference type="ARBA" id="ARBA00022692"/>
    </source>
</evidence>
<feature type="transmembrane region" description="Helical" evidence="13">
    <location>
        <begin position="59"/>
        <end position="81"/>
    </location>
</feature>
<comment type="similarity">
    <text evidence="4">Belongs to the UPP synthase family.</text>
</comment>
<keyword evidence="11 13" id="KW-0472">Membrane</keyword>
<keyword evidence="6" id="KW-0808">Transferase</keyword>
<evidence type="ECO:0000256" key="13">
    <source>
        <dbReference type="SAM" id="Phobius"/>
    </source>
</evidence>
<evidence type="ECO:0000313" key="15">
    <source>
        <dbReference type="Proteomes" id="UP000189513"/>
    </source>
</evidence>
<evidence type="ECO:0000256" key="6">
    <source>
        <dbReference type="ARBA" id="ARBA00022679"/>
    </source>
</evidence>
<keyword evidence="9" id="KW-0460">Magnesium</keyword>
<dbReference type="PANTHER" id="PTHR21528">
    <property type="entry name" value="DEHYDRODOLICHYL DIPHOSPHATE SYNTHASE COMPLEX SUBUNIT NUS1"/>
    <property type="match status" value="1"/>
</dbReference>
<evidence type="ECO:0000256" key="8">
    <source>
        <dbReference type="ARBA" id="ARBA00022824"/>
    </source>
</evidence>
<dbReference type="Proteomes" id="UP000189513">
    <property type="component" value="Unassembled WGS sequence"/>
</dbReference>
<accession>A0A1V2L177</accession>
<dbReference type="GO" id="GO:0005789">
    <property type="term" value="C:endoplasmic reticulum membrane"/>
    <property type="evidence" value="ECO:0007669"/>
    <property type="project" value="UniProtKB-SubCell"/>
</dbReference>
<evidence type="ECO:0000256" key="10">
    <source>
        <dbReference type="ARBA" id="ARBA00022989"/>
    </source>
</evidence>
<keyword evidence="7 13" id="KW-0812">Transmembrane</keyword>
<evidence type="ECO:0000256" key="4">
    <source>
        <dbReference type="ARBA" id="ARBA00005432"/>
    </source>
</evidence>
<comment type="catalytic activity">
    <reaction evidence="12">
        <text>n isopentenyl diphosphate + (2E,6E)-farnesyl diphosphate = a di-trans,poly-cis-polyprenyl diphosphate + n diphosphate</text>
        <dbReference type="Rhea" id="RHEA:53008"/>
        <dbReference type="Rhea" id="RHEA-COMP:19494"/>
        <dbReference type="ChEBI" id="CHEBI:33019"/>
        <dbReference type="ChEBI" id="CHEBI:128769"/>
        <dbReference type="ChEBI" id="CHEBI:136960"/>
        <dbReference type="ChEBI" id="CHEBI:175763"/>
        <dbReference type="EC" id="2.5.1.87"/>
    </reaction>
</comment>
<evidence type="ECO:0000256" key="2">
    <source>
        <dbReference type="ARBA" id="ARBA00004586"/>
    </source>
</evidence>
<comment type="subcellular location">
    <subcellularLocation>
        <location evidence="2">Endoplasmic reticulum membrane</location>
    </subcellularLocation>
</comment>
<keyword evidence="15" id="KW-1185">Reference proteome</keyword>
<evidence type="ECO:0000256" key="5">
    <source>
        <dbReference type="ARBA" id="ARBA00012596"/>
    </source>
</evidence>
<evidence type="ECO:0000256" key="9">
    <source>
        <dbReference type="ARBA" id="ARBA00022842"/>
    </source>
</evidence>
<dbReference type="SUPFAM" id="SSF64005">
    <property type="entry name" value="Undecaprenyl diphosphate synthase"/>
    <property type="match status" value="1"/>
</dbReference>
<dbReference type="OMA" id="AWSSCAG"/>
<dbReference type="GO" id="GO:1904423">
    <property type="term" value="C:dehydrodolichyl diphosphate synthase complex"/>
    <property type="evidence" value="ECO:0007669"/>
    <property type="project" value="InterPro"/>
</dbReference>
<dbReference type="PANTHER" id="PTHR21528:SF0">
    <property type="entry name" value="DEHYDRODOLICHYL DIPHOSPHATE SYNTHASE COMPLEX SUBUNIT NUS1"/>
    <property type="match status" value="1"/>
</dbReference>
<evidence type="ECO:0000256" key="1">
    <source>
        <dbReference type="ARBA" id="ARBA00001946"/>
    </source>
</evidence>
<evidence type="ECO:0000256" key="12">
    <source>
        <dbReference type="ARBA" id="ARBA00047353"/>
    </source>
</evidence>
<comment type="pathway">
    <text evidence="3">Protein modification; protein glycosylation.</text>
</comment>
<evidence type="ECO:0000256" key="3">
    <source>
        <dbReference type="ARBA" id="ARBA00004922"/>
    </source>
</evidence>
<gene>
    <name evidence="14" type="ORF">BON22_4585</name>
</gene>
<keyword evidence="10 13" id="KW-1133">Transmembrane helix</keyword>
<comment type="cofactor">
    <cofactor evidence="1">
        <name>Mg(2+)</name>
        <dbReference type="ChEBI" id="CHEBI:18420"/>
    </cofactor>
</comment>
<protein>
    <recommendedName>
        <fullName evidence="5">ditrans,polycis-polyprenyl diphosphate synthase [(2E,6E)-farnesyldiphosphate specific]</fullName>
        <ecNumber evidence="5">2.5.1.87</ecNumber>
    </recommendedName>
</protein>
<dbReference type="UniPathway" id="UPA00378"/>
<organism evidence="14 15">
    <name type="scientific">Cyberlindnera fabianii</name>
    <name type="common">Yeast</name>
    <name type="synonym">Hansenula fabianii</name>
    <dbReference type="NCBI Taxonomy" id="36022"/>
    <lineage>
        <taxon>Eukaryota</taxon>
        <taxon>Fungi</taxon>
        <taxon>Dikarya</taxon>
        <taxon>Ascomycota</taxon>
        <taxon>Saccharomycotina</taxon>
        <taxon>Saccharomycetes</taxon>
        <taxon>Phaffomycetales</taxon>
        <taxon>Phaffomycetaceae</taxon>
        <taxon>Cyberlindnera</taxon>
    </lineage>
</organism>
<dbReference type="EC" id="2.5.1.87" evidence="5"/>
<dbReference type="InterPro" id="IPR038887">
    <property type="entry name" value="Nus1/NgBR"/>
</dbReference>
<comment type="caution">
    <text evidence="14">The sequence shown here is derived from an EMBL/GenBank/DDBJ whole genome shotgun (WGS) entry which is preliminary data.</text>
</comment>